<comment type="subcellular location">
    <subcellularLocation>
        <location evidence="1">Cell membrane</location>
        <topology evidence="1">Multi-pass membrane protein</topology>
    </subcellularLocation>
</comment>
<evidence type="ECO:0000313" key="9">
    <source>
        <dbReference type="Proteomes" id="UP000463951"/>
    </source>
</evidence>
<feature type="transmembrane region" description="Helical" evidence="7">
    <location>
        <begin position="20"/>
        <end position="44"/>
    </location>
</feature>
<reference evidence="8 9" key="1">
    <citation type="journal article" date="2020" name="Int. J. Syst. Evol. Microbiol.">
        <title>Reclassification of Streptomyces castelarensis and Streptomyces sporoclivatus as later heterotypic synonyms of Streptomyces antimycoticus.</title>
        <authorList>
            <person name="Komaki H."/>
            <person name="Tamura T."/>
        </authorList>
    </citation>
    <scope>NUCLEOTIDE SEQUENCE [LARGE SCALE GENOMIC DNA]</scope>
    <source>
        <strain evidence="8 9">NBRC 100767</strain>
    </source>
</reference>
<keyword evidence="4 7" id="KW-0812">Transmembrane</keyword>
<gene>
    <name evidence="8" type="ORF">SSPO_055630</name>
</gene>
<keyword evidence="5 7" id="KW-1133">Transmembrane helix</keyword>
<evidence type="ECO:0000256" key="1">
    <source>
        <dbReference type="ARBA" id="ARBA00004651"/>
    </source>
</evidence>
<dbReference type="SUPFAM" id="SSF103473">
    <property type="entry name" value="MFS general substrate transporter"/>
    <property type="match status" value="1"/>
</dbReference>
<feature type="transmembrane region" description="Helical" evidence="7">
    <location>
        <begin position="379"/>
        <end position="397"/>
    </location>
</feature>
<dbReference type="InterPro" id="IPR010290">
    <property type="entry name" value="TM_effector"/>
</dbReference>
<evidence type="ECO:0000256" key="3">
    <source>
        <dbReference type="ARBA" id="ARBA00022475"/>
    </source>
</evidence>
<dbReference type="Pfam" id="PF05977">
    <property type="entry name" value="MFS_3"/>
    <property type="match status" value="1"/>
</dbReference>
<organism evidence="8 9">
    <name type="scientific">Streptomyces antimycoticus</name>
    <dbReference type="NCBI Taxonomy" id="68175"/>
    <lineage>
        <taxon>Bacteria</taxon>
        <taxon>Bacillati</taxon>
        <taxon>Actinomycetota</taxon>
        <taxon>Actinomycetes</taxon>
        <taxon>Kitasatosporales</taxon>
        <taxon>Streptomycetaceae</taxon>
        <taxon>Streptomyces</taxon>
        <taxon>Streptomyces violaceusniger group</taxon>
    </lineage>
</organism>
<evidence type="ECO:0000256" key="4">
    <source>
        <dbReference type="ARBA" id="ARBA00022692"/>
    </source>
</evidence>
<keyword evidence="6 7" id="KW-0472">Membrane</keyword>
<name>A0A499ULK5_9ACTN</name>
<protein>
    <submittedName>
        <fullName evidence="8">MFS transporter</fullName>
    </submittedName>
</protein>
<dbReference type="EMBL" id="AP019620">
    <property type="protein sequence ID" value="BBJ42845.1"/>
    <property type="molecule type" value="Genomic_DNA"/>
</dbReference>
<proteinExistence type="predicted"/>
<accession>A0A499ULK5</accession>
<evidence type="ECO:0000313" key="8">
    <source>
        <dbReference type="EMBL" id="BBJ42845.1"/>
    </source>
</evidence>
<dbReference type="Gene3D" id="1.20.1250.20">
    <property type="entry name" value="MFS general substrate transporter like domains"/>
    <property type="match status" value="1"/>
</dbReference>
<feature type="transmembrane region" description="Helical" evidence="7">
    <location>
        <begin position="50"/>
        <end position="71"/>
    </location>
</feature>
<keyword evidence="3" id="KW-1003">Cell membrane</keyword>
<dbReference type="Proteomes" id="UP000463951">
    <property type="component" value="Chromosome"/>
</dbReference>
<keyword evidence="2" id="KW-0813">Transport</keyword>
<feature type="transmembrane region" description="Helical" evidence="7">
    <location>
        <begin position="141"/>
        <end position="161"/>
    </location>
</feature>
<dbReference type="PANTHER" id="PTHR23513">
    <property type="entry name" value="INTEGRAL MEMBRANE EFFLUX PROTEIN-RELATED"/>
    <property type="match status" value="1"/>
</dbReference>
<dbReference type="InterPro" id="IPR036259">
    <property type="entry name" value="MFS_trans_sf"/>
</dbReference>
<sequence>MKEPYGENRGGQGLGRLFWLLYLGESASAVGTAASVIALPVVSFTNSGDVRLAGFISTALSLGIVLARLPAGLLADRYERRTLLLVCNCVGALVLGALAVLEAVGEARWGILLGTAFILGAVGSTLAPAENVAVRNFVGAELLPSALALIQSRAAVAMIAGPLAGGVLLKVDAAWVFAADAVTYSVAVFCAALLPTGAGPRTDEQPPLKAVAEGLRFLWHSPFLRYGALNATVLNLVFNGLLIVIIASAEGSGAGSLGIGVQTAALGVGALAGSFTAAPAARHLPAGPGIACSTGVVAAGLLGFATVHSTWGAALLLAVATSAGPVITVIITSTQMRITPPRLQGRVHSGSGFLSQAVAPFGPALAGAGSHAFGLTPTVAGAALVVLLLAVSGGFVATRHGLTSDVSEQFEGESMEVKRG</sequence>
<feature type="transmembrane region" description="Helical" evidence="7">
    <location>
        <begin position="284"/>
        <end position="305"/>
    </location>
</feature>
<evidence type="ECO:0000256" key="6">
    <source>
        <dbReference type="ARBA" id="ARBA00023136"/>
    </source>
</evidence>
<dbReference type="AlphaFoldDB" id="A0A499ULK5"/>
<evidence type="ECO:0000256" key="2">
    <source>
        <dbReference type="ARBA" id="ARBA00022448"/>
    </source>
</evidence>
<feature type="transmembrane region" description="Helical" evidence="7">
    <location>
        <begin position="173"/>
        <end position="194"/>
    </location>
</feature>
<evidence type="ECO:0000256" key="7">
    <source>
        <dbReference type="SAM" id="Phobius"/>
    </source>
</evidence>
<feature type="transmembrane region" description="Helical" evidence="7">
    <location>
        <begin position="253"/>
        <end position="272"/>
    </location>
</feature>
<feature type="transmembrane region" description="Helical" evidence="7">
    <location>
        <begin position="226"/>
        <end position="247"/>
    </location>
</feature>
<evidence type="ECO:0000256" key="5">
    <source>
        <dbReference type="ARBA" id="ARBA00022989"/>
    </source>
</evidence>
<dbReference type="GO" id="GO:0005886">
    <property type="term" value="C:plasma membrane"/>
    <property type="evidence" value="ECO:0007669"/>
    <property type="project" value="UniProtKB-SubCell"/>
</dbReference>
<feature type="transmembrane region" description="Helical" evidence="7">
    <location>
        <begin position="83"/>
        <end position="101"/>
    </location>
</feature>
<dbReference type="PANTHER" id="PTHR23513:SF6">
    <property type="entry name" value="MAJOR FACILITATOR SUPERFAMILY ASSOCIATED DOMAIN-CONTAINING PROTEIN"/>
    <property type="match status" value="1"/>
</dbReference>
<feature type="transmembrane region" description="Helical" evidence="7">
    <location>
        <begin position="311"/>
        <end position="332"/>
    </location>
</feature>
<dbReference type="CDD" id="cd06173">
    <property type="entry name" value="MFS_MefA_like"/>
    <property type="match status" value="1"/>
</dbReference>
<feature type="transmembrane region" description="Helical" evidence="7">
    <location>
        <begin position="107"/>
        <end position="129"/>
    </location>
</feature>